<comment type="caution">
    <text evidence="6">The sequence shown here is derived from an EMBL/GenBank/DDBJ whole genome shotgun (WGS) entry which is preliminary data.</text>
</comment>
<dbReference type="OrthoDB" id="9771846at2"/>
<accession>A0A133ZUU8</accession>
<dbReference type="Pfam" id="PF00535">
    <property type="entry name" value="Glycos_transf_2"/>
    <property type="match status" value="1"/>
</dbReference>
<dbReference type="GO" id="GO:0016757">
    <property type="term" value="F:glycosyltransferase activity"/>
    <property type="evidence" value="ECO:0007669"/>
    <property type="project" value="UniProtKB-KW"/>
</dbReference>
<dbReference type="PATRIC" id="fig|467210.3.peg.1026"/>
<dbReference type="Proteomes" id="UP000070394">
    <property type="component" value="Unassembled WGS sequence"/>
</dbReference>
<organism evidence="6 7">
    <name type="scientific">Lachnoanaerobaculum saburreum</name>
    <dbReference type="NCBI Taxonomy" id="467210"/>
    <lineage>
        <taxon>Bacteria</taxon>
        <taxon>Bacillati</taxon>
        <taxon>Bacillota</taxon>
        <taxon>Clostridia</taxon>
        <taxon>Lachnospirales</taxon>
        <taxon>Lachnospiraceae</taxon>
        <taxon>Lachnoanaerobaculum</taxon>
    </lineage>
</organism>
<evidence type="ECO:0000313" key="7">
    <source>
        <dbReference type="Proteomes" id="UP000070394"/>
    </source>
</evidence>
<dbReference type="PANTHER" id="PTHR43179:SF12">
    <property type="entry name" value="GALACTOFURANOSYLTRANSFERASE GLFT2"/>
    <property type="match status" value="1"/>
</dbReference>
<protein>
    <submittedName>
        <fullName evidence="6">Glycosyltransferase, group 2 family protein</fullName>
    </submittedName>
</protein>
<name>A0A133ZUU8_9FIRM</name>
<comment type="similarity">
    <text evidence="2">Belongs to the glycosyltransferase 2 family.</text>
</comment>
<feature type="domain" description="Glycosyltransferase 2-like" evidence="5">
    <location>
        <begin position="5"/>
        <end position="180"/>
    </location>
</feature>
<evidence type="ECO:0000256" key="1">
    <source>
        <dbReference type="ARBA" id="ARBA00004776"/>
    </source>
</evidence>
<comment type="pathway">
    <text evidence="1">Cell wall biogenesis; cell wall polysaccharide biosynthesis.</text>
</comment>
<evidence type="ECO:0000313" key="6">
    <source>
        <dbReference type="EMBL" id="KXB59221.1"/>
    </source>
</evidence>
<dbReference type="STRING" id="467210.HMPREF1866_01037"/>
<dbReference type="RefSeq" id="WP_060930903.1">
    <property type="nucleotide sequence ID" value="NZ_KQ959797.1"/>
</dbReference>
<dbReference type="EMBL" id="LSDA01000037">
    <property type="protein sequence ID" value="KXB59221.1"/>
    <property type="molecule type" value="Genomic_DNA"/>
</dbReference>
<dbReference type="AlphaFoldDB" id="A0A133ZUU8"/>
<dbReference type="InterPro" id="IPR001173">
    <property type="entry name" value="Glyco_trans_2-like"/>
</dbReference>
<dbReference type="Gene3D" id="3.90.550.10">
    <property type="entry name" value="Spore Coat Polysaccharide Biosynthesis Protein SpsA, Chain A"/>
    <property type="match status" value="1"/>
</dbReference>
<gene>
    <name evidence="6" type="ORF">HMPREF1866_01037</name>
</gene>
<keyword evidence="7" id="KW-1185">Reference proteome</keyword>
<reference evidence="7" key="1">
    <citation type="submission" date="2016-01" db="EMBL/GenBank/DDBJ databases">
        <authorList>
            <person name="Mitreva M."/>
            <person name="Pepin K.H."/>
            <person name="Mihindukulasuriya K.A."/>
            <person name="Fulton R."/>
            <person name="Fronick C."/>
            <person name="O'Laughlin M."/>
            <person name="Miner T."/>
            <person name="Herter B."/>
            <person name="Rosa B.A."/>
            <person name="Cordes M."/>
            <person name="Tomlinson C."/>
            <person name="Wollam A."/>
            <person name="Palsikar V.B."/>
            <person name="Mardis E.R."/>
            <person name="Wilson R.K."/>
        </authorList>
    </citation>
    <scope>NUCLEOTIDE SEQUENCE [LARGE SCALE GENOMIC DNA]</scope>
    <source>
        <strain evidence="7">DNF00896</strain>
    </source>
</reference>
<evidence type="ECO:0000256" key="4">
    <source>
        <dbReference type="ARBA" id="ARBA00022679"/>
    </source>
</evidence>
<evidence type="ECO:0000259" key="5">
    <source>
        <dbReference type="Pfam" id="PF00535"/>
    </source>
</evidence>
<evidence type="ECO:0000256" key="3">
    <source>
        <dbReference type="ARBA" id="ARBA00022676"/>
    </source>
</evidence>
<keyword evidence="4 6" id="KW-0808">Transferase</keyword>
<proteinExistence type="inferred from homology"/>
<dbReference type="SUPFAM" id="SSF53448">
    <property type="entry name" value="Nucleotide-diphospho-sugar transferases"/>
    <property type="match status" value="1"/>
</dbReference>
<sequence length="330" mass="37282">MSKVTIIIPNYNGAAFLGDCIESLRDQTYKNFDVLVVDNGSKDASLEYLRDLESYEKNLNIRVIYLDENLGFAGGVNVGLAASDSKYIILLNNDTQVFNDYVERLVNAIEKSEKIFAVNPLMINAHNKELVDDAGDGYSLLGWGYQIGVGEKVSTFTKKRAVFSACAGASIYRKSILDEVGYFDEMHFAYLEDMDLSFRARLKGYIIGFEPLAKVYHLGSATSGSKYNSFKVRLAARNNIYLIYKNMTNLQIAFNILPLALGTFIKMGFFLKKGFIKDYVSGLIEGFKNLKECDRVDFSEIKKSNILALEGEIIFGTFEYVYRFIKRHTC</sequence>
<dbReference type="CDD" id="cd04186">
    <property type="entry name" value="GT_2_like_c"/>
    <property type="match status" value="1"/>
</dbReference>
<dbReference type="InterPro" id="IPR029044">
    <property type="entry name" value="Nucleotide-diphossugar_trans"/>
</dbReference>
<evidence type="ECO:0000256" key="2">
    <source>
        <dbReference type="ARBA" id="ARBA00006739"/>
    </source>
</evidence>
<keyword evidence="3" id="KW-0328">Glycosyltransferase</keyword>
<dbReference type="PANTHER" id="PTHR43179">
    <property type="entry name" value="RHAMNOSYLTRANSFERASE WBBL"/>
    <property type="match status" value="1"/>
</dbReference>